<evidence type="ECO:0000313" key="1">
    <source>
        <dbReference type="EMBL" id="KAK4002697.1"/>
    </source>
</evidence>
<sequence length="267" mass="29181">MGRLPTVNKPVRIFSFSSASSSPHLHLIVFKLIVFPSPSSSWSSSPHRLQAGRLHLIVFKLIVFPSPSSSWSSSLHRLQAGRLRFTVLKLVVFASPSSSWSSSLHRLQAGRLRFTVFKLVVFTSPSSSRSSSPRGFHLNFSISSLAALSWISSVFASSPWSWNSTDRRRCSASWLITHGVGQSPCALGRGRQCTSRDFPLSMRWWSTWGVHSRNGLHRQVSPDLSSDKSFSHRIPLKRCVATVVEQPTGCNGLAANGGGIVGGGGII</sequence>
<keyword evidence="2" id="KW-1185">Reference proteome</keyword>
<dbReference type="Proteomes" id="UP001234178">
    <property type="component" value="Unassembled WGS sequence"/>
</dbReference>
<evidence type="ECO:0000313" key="2">
    <source>
        <dbReference type="Proteomes" id="UP001234178"/>
    </source>
</evidence>
<protein>
    <submittedName>
        <fullName evidence="1">Uncharacterized protein</fullName>
    </submittedName>
</protein>
<name>A0ABQ9YQ41_9CRUS</name>
<accession>A0ABQ9YQ41</accession>
<dbReference type="EMBL" id="JAOYFB010000001">
    <property type="protein sequence ID" value="KAK4002697.1"/>
    <property type="molecule type" value="Genomic_DNA"/>
</dbReference>
<gene>
    <name evidence="1" type="ORF">OUZ56_004505</name>
</gene>
<comment type="caution">
    <text evidence="1">The sequence shown here is derived from an EMBL/GenBank/DDBJ whole genome shotgun (WGS) entry which is preliminary data.</text>
</comment>
<organism evidence="1 2">
    <name type="scientific">Daphnia magna</name>
    <dbReference type="NCBI Taxonomy" id="35525"/>
    <lineage>
        <taxon>Eukaryota</taxon>
        <taxon>Metazoa</taxon>
        <taxon>Ecdysozoa</taxon>
        <taxon>Arthropoda</taxon>
        <taxon>Crustacea</taxon>
        <taxon>Branchiopoda</taxon>
        <taxon>Diplostraca</taxon>
        <taxon>Cladocera</taxon>
        <taxon>Anomopoda</taxon>
        <taxon>Daphniidae</taxon>
        <taxon>Daphnia</taxon>
    </lineage>
</organism>
<proteinExistence type="predicted"/>
<reference evidence="1 2" key="1">
    <citation type="journal article" date="2023" name="Nucleic Acids Res.">
        <title>The hologenome of Daphnia magna reveals possible DNA methylation and microbiome-mediated evolution of the host genome.</title>
        <authorList>
            <person name="Chaturvedi A."/>
            <person name="Li X."/>
            <person name="Dhandapani V."/>
            <person name="Marshall H."/>
            <person name="Kissane S."/>
            <person name="Cuenca-Cambronero M."/>
            <person name="Asole G."/>
            <person name="Calvet F."/>
            <person name="Ruiz-Romero M."/>
            <person name="Marangio P."/>
            <person name="Guigo R."/>
            <person name="Rago D."/>
            <person name="Mirbahai L."/>
            <person name="Eastwood N."/>
            <person name="Colbourne J.K."/>
            <person name="Zhou J."/>
            <person name="Mallon E."/>
            <person name="Orsini L."/>
        </authorList>
    </citation>
    <scope>NUCLEOTIDE SEQUENCE [LARGE SCALE GENOMIC DNA]</scope>
    <source>
        <strain evidence="1">LRV0_1</strain>
    </source>
</reference>